<evidence type="ECO:0000256" key="6">
    <source>
        <dbReference type="ARBA" id="ARBA00022777"/>
    </source>
</evidence>
<dbReference type="InterPro" id="IPR014721">
    <property type="entry name" value="Ribsml_uS5_D2-typ_fold_subgr"/>
</dbReference>
<dbReference type="PIRSF" id="PIRSF010376">
    <property type="entry name" value="IspE"/>
    <property type="match status" value="1"/>
</dbReference>
<dbReference type="GO" id="GO:0050515">
    <property type="term" value="F:4-(cytidine 5'-diphospho)-2-C-methyl-D-erythritol kinase activity"/>
    <property type="evidence" value="ECO:0007669"/>
    <property type="project" value="UniProtKB-UniRule"/>
</dbReference>
<dbReference type="PANTHER" id="PTHR43527:SF2">
    <property type="entry name" value="4-DIPHOSPHOCYTIDYL-2-C-METHYL-D-ERYTHRITOL KINASE, CHLOROPLASTIC"/>
    <property type="match status" value="1"/>
</dbReference>
<dbReference type="KEGG" id="mmec:FIU01_03130"/>
<sequence>MKFISYPAPCKINLFLHITGRRDDGYHRLQTLFLLLDHGDTLRIRVREDGQLQHLNPLPGVPADKDLTIRAARALQESSGCQLGAEIECLKRTPMGGGLGGGSSDAATVLMALNQQWQLGYTRQQLMQIGLTLGADVPVFIFGQPAWAEGVGEQLSAVMMPADILEKYYVVITPHIEVPTAKIFAHQALTRDSKPLKIADFSNGANSTAFWQQARNDMESIVCSLYPEVNDSLQWLKQFGDARMSGSGGSVFVAVDSEIKANDLIENRPKNTSGFWAKGLKYHPLFNTLLNED</sequence>
<reference evidence="14" key="1">
    <citation type="journal article" date="2019" name="ISME J.">
        <title>Evolution in action: habitat transition from sediment to the pelagial leads to genome streamlining in Methylophilaceae.</title>
        <authorList>
            <person name="Salcher M."/>
            <person name="Schaefle D."/>
            <person name="Kaspar M."/>
            <person name="Neuenschwander S.M."/>
            <person name="Ghai R."/>
        </authorList>
    </citation>
    <scope>NUCLEOTIDE SEQUENCE [LARGE SCALE GENOMIC DNA]</scope>
    <source>
        <strain evidence="14">MMS-M-51</strain>
    </source>
</reference>
<dbReference type="OrthoDB" id="9809438at2"/>
<keyword evidence="6 10" id="KW-0418">Kinase</keyword>
<evidence type="ECO:0000256" key="3">
    <source>
        <dbReference type="ARBA" id="ARBA00017473"/>
    </source>
</evidence>
<accession>A0A5B8CQS8</accession>
<keyword evidence="7 10" id="KW-0067">ATP-binding</keyword>
<dbReference type="EC" id="2.7.1.148" evidence="2 10"/>
<dbReference type="Pfam" id="PF00288">
    <property type="entry name" value="GHMP_kinases_N"/>
    <property type="match status" value="1"/>
</dbReference>
<dbReference type="Pfam" id="PF08544">
    <property type="entry name" value="GHMP_kinases_C"/>
    <property type="match status" value="1"/>
</dbReference>
<dbReference type="EMBL" id="CP040946">
    <property type="protein sequence ID" value="QDC43611.1"/>
    <property type="molecule type" value="Genomic_DNA"/>
</dbReference>
<feature type="active site" evidence="10">
    <location>
        <position position="11"/>
    </location>
</feature>
<dbReference type="InterPro" id="IPR020568">
    <property type="entry name" value="Ribosomal_Su5_D2-typ_SF"/>
</dbReference>
<dbReference type="UniPathway" id="UPA00056">
    <property type="reaction ID" value="UER00094"/>
</dbReference>
<evidence type="ECO:0000313" key="13">
    <source>
        <dbReference type="EMBL" id="QDC43611.1"/>
    </source>
</evidence>
<dbReference type="GO" id="GO:0016114">
    <property type="term" value="P:terpenoid biosynthetic process"/>
    <property type="evidence" value="ECO:0007669"/>
    <property type="project" value="UniProtKB-UniRule"/>
</dbReference>
<feature type="binding site" evidence="10">
    <location>
        <begin position="94"/>
        <end position="104"/>
    </location>
    <ligand>
        <name>ATP</name>
        <dbReference type="ChEBI" id="CHEBI:30616"/>
    </ligand>
</feature>
<organism evidence="13 14">
    <name type="scientific">Methylophilus medardicus</name>
    <dbReference type="NCBI Taxonomy" id="2588534"/>
    <lineage>
        <taxon>Bacteria</taxon>
        <taxon>Pseudomonadati</taxon>
        <taxon>Pseudomonadota</taxon>
        <taxon>Betaproteobacteria</taxon>
        <taxon>Nitrosomonadales</taxon>
        <taxon>Methylophilaceae</taxon>
        <taxon>Methylophilus</taxon>
    </lineage>
</organism>
<comment type="pathway">
    <text evidence="10">Isoprenoid biosynthesis; isopentenyl diphosphate biosynthesis via DXP pathway; isopentenyl diphosphate from 1-deoxy-D-xylulose 5-phosphate: step 3/6.</text>
</comment>
<evidence type="ECO:0000256" key="5">
    <source>
        <dbReference type="ARBA" id="ARBA00022741"/>
    </source>
</evidence>
<evidence type="ECO:0000259" key="11">
    <source>
        <dbReference type="Pfam" id="PF00288"/>
    </source>
</evidence>
<gene>
    <name evidence="10 13" type="primary">ispE</name>
    <name evidence="13" type="ORF">FIU01_03130</name>
</gene>
<dbReference type="Gene3D" id="3.30.230.10">
    <property type="match status" value="1"/>
</dbReference>
<dbReference type="SUPFAM" id="SSF55060">
    <property type="entry name" value="GHMP Kinase, C-terminal domain"/>
    <property type="match status" value="1"/>
</dbReference>
<dbReference type="RefSeq" id="WP_140002876.1">
    <property type="nucleotide sequence ID" value="NZ_CP040946.1"/>
</dbReference>
<comment type="catalytic activity">
    <reaction evidence="10">
        <text>4-CDP-2-C-methyl-D-erythritol + ATP = 4-CDP-2-C-methyl-D-erythritol 2-phosphate + ADP + H(+)</text>
        <dbReference type="Rhea" id="RHEA:18437"/>
        <dbReference type="ChEBI" id="CHEBI:15378"/>
        <dbReference type="ChEBI" id="CHEBI:30616"/>
        <dbReference type="ChEBI" id="CHEBI:57823"/>
        <dbReference type="ChEBI" id="CHEBI:57919"/>
        <dbReference type="ChEBI" id="CHEBI:456216"/>
        <dbReference type="EC" id="2.7.1.148"/>
    </reaction>
</comment>
<dbReference type="HAMAP" id="MF_00061">
    <property type="entry name" value="IspE"/>
    <property type="match status" value="1"/>
</dbReference>
<evidence type="ECO:0000256" key="2">
    <source>
        <dbReference type="ARBA" id="ARBA00012052"/>
    </source>
</evidence>
<dbReference type="InterPro" id="IPR013750">
    <property type="entry name" value="GHMP_kinase_C_dom"/>
</dbReference>
<keyword evidence="5 10" id="KW-0547">Nucleotide-binding</keyword>
<feature type="domain" description="GHMP kinase N-terminal" evidence="11">
    <location>
        <begin position="67"/>
        <end position="144"/>
    </location>
</feature>
<evidence type="ECO:0000256" key="4">
    <source>
        <dbReference type="ARBA" id="ARBA00022679"/>
    </source>
</evidence>
<dbReference type="SUPFAM" id="SSF54211">
    <property type="entry name" value="Ribosomal protein S5 domain 2-like"/>
    <property type="match status" value="1"/>
</dbReference>
<keyword evidence="8 10" id="KW-0414">Isoprene biosynthesis</keyword>
<evidence type="ECO:0000259" key="12">
    <source>
        <dbReference type="Pfam" id="PF08544"/>
    </source>
</evidence>
<comment type="function">
    <text evidence="10">Catalyzes the phosphorylation of the position 2 hydroxy group of 4-diphosphocytidyl-2C-methyl-D-erythritol.</text>
</comment>
<dbReference type="Gene3D" id="3.30.70.890">
    <property type="entry name" value="GHMP kinase, C-terminal domain"/>
    <property type="match status" value="1"/>
</dbReference>
<evidence type="ECO:0000256" key="8">
    <source>
        <dbReference type="ARBA" id="ARBA00023229"/>
    </source>
</evidence>
<dbReference type="GO" id="GO:0019288">
    <property type="term" value="P:isopentenyl diphosphate biosynthetic process, methylerythritol 4-phosphate pathway"/>
    <property type="evidence" value="ECO:0007669"/>
    <property type="project" value="UniProtKB-UniRule"/>
</dbReference>
<evidence type="ECO:0000256" key="10">
    <source>
        <dbReference type="HAMAP-Rule" id="MF_00061"/>
    </source>
</evidence>
<name>A0A5B8CQS8_9PROT</name>
<evidence type="ECO:0000256" key="7">
    <source>
        <dbReference type="ARBA" id="ARBA00022840"/>
    </source>
</evidence>
<dbReference type="Proteomes" id="UP000311008">
    <property type="component" value="Chromosome"/>
</dbReference>
<keyword evidence="4 10" id="KW-0808">Transferase</keyword>
<dbReference type="NCBIfam" id="TIGR00154">
    <property type="entry name" value="ispE"/>
    <property type="match status" value="1"/>
</dbReference>
<feature type="domain" description="GHMP kinase C-terminal" evidence="12">
    <location>
        <begin position="214"/>
        <end position="267"/>
    </location>
</feature>
<dbReference type="AlphaFoldDB" id="A0A5B8CQS8"/>
<dbReference type="InterPro" id="IPR036554">
    <property type="entry name" value="GHMP_kinase_C_sf"/>
</dbReference>
<dbReference type="PANTHER" id="PTHR43527">
    <property type="entry name" value="4-DIPHOSPHOCYTIDYL-2-C-METHYL-D-ERYTHRITOL KINASE, CHLOROPLASTIC"/>
    <property type="match status" value="1"/>
</dbReference>
<evidence type="ECO:0000256" key="9">
    <source>
        <dbReference type="ARBA" id="ARBA00032554"/>
    </source>
</evidence>
<feature type="active site" evidence="10">
    <location>
        <position position="136"/>
    </location>
</feature>
<keyword evidence="14" id="KW-1185">Reference proteome</keyword>
<evidence type="ECO:0000256" key="1">
    <source>
        <dbReference type="ARBA" id="ARBA00009684"/>
    </source>
</evidence>
<proteinExistence type="inferred from homology"/>
<dbReference type="InterPro" id="IPR004424">
    <property type="entry name" value="IspE"/>
</dbReference>
<protein>
    <recommendedName>
        <fullName evidence="3 10">4-diphosphocytidyl-2-C-methyl-D-erythritol kinase</fullName>
        <shortName evidence="10">CMK</shortName>
        <ecNumber evidence="2 10">2.7.1.148</ecNumber>
    </recommendedName>
    <alternativeName>
        <fullName evidence="9 10">4-(cytidine-5'-diphospho)-2-C-methyl-D-erythritol kinase</fullName>
    </alternativeName>
</protein>
<comment type="similarity">
    <text evidence="1 10">Belongs to the GHMP kinase family. IspE subfamily.</text>
</comment>
<dbReference type="InterPro" id="IPR006204">
    <property type="entry name" value="GHMP_kinase_N_dom"/>
</dbReference>
<dbReference type="GO" id="GO:0005524">
    <property type="term" value="F:ATP binding"/>
    <property type="evidence" value="ECO:0007669"/>
    <property type="project" value="UniProtKB-UniRule"/>
</dbReference>
<evidence type="ECO:0000313" key="14">
    <source>
        <dbReference type="Proteomes" id="UP000311008"/>
    </source>
</evidence>